<dbReference type="InterPro" id="IPR036866">
    <property type="entry name" value="RibonucZ/Hydroxyglut_hydro"/>
</dbReference>
<dbReference type="GO" id="GO:0005737">
    <property type="term" value="C:cytoplasm"/>
    <property type="evidence" value="ECO:0007669"/>
    <property type="project" value="TreeGrafter"/>
</dbReference>
<keyword evidence="3" id="KW-1185">Reference proteome</keyword>
<evidence type="ECO:0000259" key="1">
    <source>
        <dbReference type="Pfam" id="PF12706"/>
    </source>
</evidence>
<gene>
    <name evidence="2" type="ORF">SAMN04488528_10423</name>
</gene>
<protein>
    <submittedName>
        <fullName evidence="2">L-ascorbate metabolism protein UlaG, beta-lactamase superfamily</fullName>
    </submittedName>
</protein>
<name>A0A1I1AQ49_9CLOT</name>
<sequence>MRIFDNKVFNIAKKVGFNSKFLLKLTGRNVKNYFLESKISFEDPIVENSVHWFGHATTIINLYNNVIVTDPVIGGLAHFKRVTKSSKILSNTKIDYILLSHGHMDHLDLLSLIKLDKSATVLVPKGYKTLISLLGFKKIICISKNEIFIDNEVTINVFPANHDGRRYYLGSNDESNAYLIKVKDKSVFFAGDTAYTEAFNGLKCDLSLMPVGCYKPEGFDKMHCTPLQSFQMFTNMQSKYMIPIHYNTFILSLESTEEIINTLKELSDERIKLIHIGETVRI</sequence>
<proteinExistence type="predicted"/>
<dbReference type="SUPFAM" id="SSF56281">
    <property type="entry name" value="Metallo-hydrolase/oxidoreductase"/>
    <property type="match status" value="1"/>
</dbReference>
<dbReference type="Proteomes" id="UP000198619">
    <property type="component" value="Unassembled WGS sequence"/>
</dbReference>
<dbReference type="PANTHER" id="PTHR15032:SF36">
    <property type="entry name" value="METALLO-BETA-LACTAMASE DOMAIN-CONTAINING PROTEIN"/>
    <property type="match status" value="1"/>
</dbReference>
<dbReference type="EMBL" id="FOKI01000042">
    <property type="protein sequence ID" value="SFB39612.1"/>
    <property type="molecule type" value="Genomic_DNA"/>
</dbReference>
<dbReference type="RefSeq" id="WP_090042851.1">
    <property type="nucleotide sequence ID" value="NZ_FOKI01000042.1"/>
</dbReference>
<reference evidence="2 3" key="1">
    <citation type="submission" date="2016-10" db="EMBL/GenBank/DDBJ databases">
        <authorList>
            <person name="de Groot N.N."/>
        </authorList>
    </citation>
    <scope>NUCLEOTIDE SEQUENCE [LARGE SCALE GENOMIC DNA]</scope>
    <source>
        <strain evidence="2 3">DSM 12271</strain>
    </source>
</reference>
<dbReference type="Pfam" id="PF12706">
    <property type="entry name" value="Lactamase_B_2"/>
    <property type="match status" value="1"/>
</dbReference>
<dbReference type="PANTHER" id="PTHR15032">
    <property type="entry name" value="N-ACYL-PHOSPHATIDYLETHANOLAMINE-HYDROLYZING PHOSPHOLIPASE D"/>
    <property type="match status" value="1"/>
</dbReference>
<dbReference type="InterPro" id="IPR001279">
    <property type="entry name" value="Metallo-B-lactamas"/>
</dbReference>
<feature type="domain" description="Metallo-beta-lactamase" evidence="1">
    <location>
        <begin position="67"/>
        <end position="246"/>
    </location>
</feature>
<evidence type="ECO:0000313" key="3">
    <source>
        <dbReference type="Proteomes" id="UP000198619"/>
    </source>
</evidence>
<dbReference type="STRING" id="84698.SAMN04488528_10423"/>
<dbReference type="AlphaFoldDB" id="A0A1I1AQ49"/>
<accession>A0A1I1AQ49</accession>
<dbReference type="Gene3D" id="3.60.15.10">
    <property type="entry name" value="Ribonuclease Z/Hydroxyacylglutathione hydrolase-like"/>
    <property type="match status" value="1"/>
</dbReference>
<evidence type="ECO:0000313" key="2">
    <source>
        <dbReference type="EMBL" id="SFB39612.1"/>
    </source>
</evidence>
<organism evidence="2 3">
    <name type="scientific">Clostridium frigidicarnis</name>
    <dbReference type="NCBI Taxonomy" id="84698"/>
    <lineage>
        <taxon>Bacteria</taxon>
        <taxon>Bacillati</taxon>
        <taxon>Bacillota</taxon>
        <taxon>Clostridia</taxon>
        <taxon>Eubacteriales</taxon>
        <taxon>Clostridiaceae</taxon>
        <taxon>Clostridium</taxon>
    </lineage>
</organism>
<dbReference type="OrthoDB" id="9805728at2"/>